<evidence type="ECO:0000256" key="3">
    <source>
        <dbReference type="ARBA" id="ARBA00023133"/>
    </source>
</evidence>
<protein>
    <recommendedName>
        <fullName evidence="7">Coproporphyrin III ferrochelatase</fullName>
        <ecNumber evidence="7">4.99.1.9</ecNumber>
    </recommendedName>
</protein>
<dbReference type="EC" id="4.99.1.9" evidence="7"/>
<evidence type="ECO:0000256" key="6">
    <source>
        <dbReference type="ARBA" id="ARBA00024536"/>
    </source>
</evidence>
<comment type="subcellular location">
    <subcellularLocation>
        <location evidence="7 8">Cytoplasm</location>
    </subcellularLocation>
</comment>
<comment type="caution">
    <text evidence="7">Lacks conserved residue(s) required for the propagation of feature annotation.</text>
</comment>
<evidence type="ECO:0000256" key="7">
    <source>
        <dbReference type="HAMAP-Rule" id="MF_00323"/>
    </source>
</evidence>
<comment type="pathway">
    <text evidence="1 7 8">Porphyrin-containing compound metabolism; protoheme biosynthesis.</text>
</comment>
<dbReference type="InterPro" id="IPR033644">
    <property type="entry name" value="Ferrochelatase_C"/>
</dbReference>
<dbReference type="RefSeq" id="WP_218325187.1">
    <property type="nucleotide sequence ID" value="NZ_JAHUZB010000002.1"/>
</dbReference>
<name>A0ABS6TB66_9ENTE</name>
<accession>A0ABS6TB66</accession>
<dbReference type="NCBIfam" id="TIGR00109">
    <property type="entry name" value="hemH"/>
    <property type="match status" value="1"/>
</dbReference>
<evidence type="ECO:0000256" key="2">
    <source>
        <dbReference type="ARBA" id="ARBA00023004"/>
    </source>
</evidence>
<dbReference type="CDD" id="cd03411">
    <property type="entry name" value="Ferrochelatase_N"/>
    <property type="match status" value="1"/>
</dbReference>
<feature type="binding site" evidence="7">
    <location>
        <position position="190"/>
    </location>
    <ligand>
        <name>Fe(2+)</name>
        <dbReference type="ChEBI" id="CHEBI:29033"/>
    </ligand>
</feature>
<dbReference type="InterPro" id="IPR019772">
    <property type="entry name" value="Ferrochelatase_AS"/>
</dbReference>
<evidence type="ECO:0000256" key="4">
    <source>
        <dbReference type="ARBA" id="ARBA00023239"/>
    </source>
</evidence>
<dbReference type="HAMAP" id="MF_00323">
    <property type="entry name" value="Ferrochelatase"/>
    <property type="match status" value="1"/>
</dbReference>
<reference evidence="9 10" key="1">
    <citation type="submission" date="2021-06" db="EMBL/GenBank/DDBJ databases">
        <title>Enterococcus alishanensis sp. nov., a novel lactic acid bacterium isolated from fresh coffee beans.</title>
        <authorList>
            <person name="Chen Y.-S."/>
        </authorList>
    </citation>
    <scope>NUCLEOTIDE SEQUENCE [LARGE SCALE GENOMIC DNA]</scope>
    <source>
        <strain evidence="9 10">ALS3</strain>
    </source>
</reference>
<dbReference type="InterPro" id="IPR033659">
    <property type="entry name" value="Ferrochelatase_N"/>
</dbReference>
<evidence type="ECO:0000313" key="10">
    <source>
        <dbReference type="Proteomes" id="UP000774130"/>
    </source>
</evidence>
<comment type="catalytic activity">
    <reaction evidence="6">
        <text>Fe-coproporphyrin III + 2 H(+) = coproporphyrin III + Fe(2+)</text>
        <dbReference type="Rhea" id="RHEA:49572"/>
        <dbReference type="ChEBI" id="CHEBI:15378"/>
        <dbReference type="ChEBI" id="CHEBI:29033"/>
        <dbReference type="ChEBI" id="CHEBI:68438"/>
        <dbReference type="ChEBI" id="CHEBI:131725"/>
        <dbReference type="EC" id="4.99.1.9"/>
    </reaction>
    <physiologicalReaction direction="right-to-left" evidence="6">
        <dbReference type="Rhea" id="RHEA:49574"/>
    </physiologicalReaction>
</comment>
<comment type="function">
    <text evidence="7 8">Involved in coproporphyrin-dependent heme b biosynthesis. Catalyzes the insertion of ferrous iron into coproporphyrin III to form Fe-coproporphyrin III.</text>
</comment>
<feature type="binding site" evidence="7">
    <location>
        <position position="269"/>
    </location>
    <ligand>
        <name>Fe(2+)</name>
        <dbReference type="ChEBI" id="CHEBI:29033"/>
    </ligand>
</feature>
<evidence type="ECO:0000313" key="9">
    <source>
        <dbReference type="EMBL" id="MBV7390135.1"/>
    </source>
</evidence>
<evidence type="ECO:0000256" key="5">
    <source>
        <dbReference type="ARBA" id="ARBA00023244"/>
    </source>
</evidence>
<dbReference type="PANTHER" id="PTHR11108:SF1">
    <property type="entry name" value="FERROCHELATASE, MITOCHONDRIAL"/>
    <property type="match status" value="1"/>
</dbReference>
<keyword evidence="10" id="KW-1185">Reference proteome</keyword>
<gene>
    <name evidence="9" type="primary">hemH</name>
    <name evidence="7" type="synonym">cpfC</name>
    <name evidence="9" type="ORF">KUA55_05535</name>
</gene>
<comment type="similarity">
    <text evidence="7 8">Belongs to the ferrochelatase family.</text>
</comment>
<dbReference type="Proteomes" id="UP000774130">
    <property type="component" value="Unassembled WGS sequence"/>
</dbReference>
<keyword evidence="2 7" id="KW-0408">Iron</keyword>
<dbReference type="PROSITE" id="PS00534">
    <property type="entry name" value="FERROCHELATASE"/>
    <property type="match status" value="1"/>
</dbReference>
<proteinExistence type="inferred from homology"/>
<comment type="caution">
    <text evidence="9">The sequence shown here is derived from an EMBL/GenBank/DDBJ whole genome shotgun (WGS) entry which is preliminary data.</text>
</comment>
<sequence length="314" mass="35911">MKKGILLVNLGTPQAPTAEAVGRFLKQFLSDRRVISLPRAVWLPILHGIILKTRPKKSAKLYQSIWTDEGSPLFFYTKKQAQLLQELVPDQQVHFAMTYGEPKIARVLDEMLAKGVTDLTVLPLYPQYSNTTVAPIYDQINRYFKDQGKQPNLRAIAHFYDNQDYLNLLAENIKKQWEKNDYDMILFSYHGIPVSEIKKGDPYEKQCQETTRLLLKCLGELPYAHTYQSKFGPGEWLRPATSETLNALPSQKVKKILVVTPGFVSDCLETLEEIEVENRGYFMEAGGEIFDYLHPFNEDAAFTKVLQKVACEAN</sequence>
<dbReference type="Pfam" id="PF00762">
    <property type="entry name" value="Ferrochelatase"/>
    <property type="match status" value="1"/>
</dbReference>
<keyword evidence="7 8" id="KW-0963">Cytoplasm</keyword>
<dbReference type="CDD" id="cd00419">
    <property type="entry name" value="Ferrochelatase_C"/>
    <property type="match status" value="1"/>
</dbReference>
<organism evidence="9 10">
    <name type="scientific">Enterococcus alishanensis</name>
    <dbReference type="NCBI Taxonomy" id="1303817"/>
    <lineage>
        <taxon>Bacteria</taxon>
        <taxon>Bacillati</taxon>
        <taxon>Bacillota</taxon>
        <taxon>Bacilli</taxon>
        <taxon>Lactobacillales</taxon>
        <taxon>Enterococcaceae</taxon>
        <taxon>Enterococcus</taxon>
    </lineage>
</organism>
<dbReference type="PANTHER" id="PTHR11108">
    <property type="entry name" value="FERROCHELATASE"/>
    <property type="match status" value="1"/>
</dbReference>
<evidence type="ECO:0000256" key="8">
    <source>
        <dbReference type="RuleBase" id="RU000607"/>
    </source>
</evidence>
<dbReference type="EMBL" id="JAHUZB010000002">
    <property type="protein sequence ID" value="MBV7390135.1"/>
    <property type="molecule type" value="Genomic_DNA"/>
</dbReference>
<keyword evidence="5 7" id="KW-0627">Porphyrin biosynthesis</keyword>
<keyword evidence="3 7" id="KW-0350">Heme biosynthesis</keyword>
<evidence type="ECO:0000256" key="1">
    <source>
        <dbReference type="ARBA" id="ARBA00004744"/>
    </source>
</evidence>
<keyword evidence="4 7" id="KW-0456">Lyase</keyword>
<dbReference type="InterPro" id="IPR001015">
    <property type="entry name" value="Ferrochelatase"/>
</dbReference>
<keyword evidence="7" id="KW-0479">Metal-binding</keyword>
<dbReference type="GO" id="GO:0016829">
    <property type="term" value="F:lyase activity"/>
    <property type="evidence" value="ECO:0007669"/>
    <property type="project" value="UniProtKB-KW"/>
</dbReference>